<comment type="caution">
    <text evidence="4">The sequence shown here is derived from an EMBL/GenBank/DDBJ whole genome shotgun (WGS) entry which is preliminary data.</text>
</comment>
<protein>
    <submittedName>
        <fullName evidence="4">Uncharacterized protein</fullName>
    </submittedName>
</protein>
<gene>
    <name evidence="4" type="ORF">BG011_008321</name>
</gene>
<dbReference type="PROSITE" id="PS51419">
    <property type="entry name" value="RAB"/>
    <property type="match status" value="1"/>
</dbReference>
<accession>A0A9P6TXJ8</accession>
<dbReference type="GO" id="GO:0005525">
    <property type="term" value="F:GTP binding"/>
    <property type="evidence" value="ECO:0007669"/>
    <property type="project" value="UniProtKB-KW"/>
</dbReference>
<dbReference type="SMART" id="SM00174">
    <property type="entry name" value="RHO"/>
    <property type="match status" value="1"/>
</dbReference>
<dbReference type="AlphaFoldDB" id="A0A9P6TXJ8"/>
<evidence type="ECO:0000256" key="3">
    <source>
        <dbReference type="ARBA" id="ARBA00023134"/>
    </source>
</evidence>
<dbReference type="GO" id="GO:0007264">
    <property type="term" value="P:small GTPase-mediated signal transduction"/>
    <property type="evidence" value="ECO:0007669"/>
    <property type="project" value="InterPro"/>
</dbReference>
<evidence type="ECO:0000256" key="1">
    <source>
        <dbReference type="ARBA" id="ARBA00010142"/>
    </source>
</evidence>
<dbReference type="EMBL" id="JAAAJA010000682">
    <property type="protein sequence ID" value="KAG0250475.1"/>
    <property type="molecule type" value="Genomic_DNA"/>
</dbReference>
<evidence type="ECO:0000313" key="4">
    <source>
        <dbReference type="EMBL" id="KAG0250475.1"/>
    </source>
</evidence>
<dbReference type="NCBIfam" id="TIGR00231">
    <property type="entry name" value="small_GTP"/>
    <property type="match status" value="1"/>
</dbReference>
<comment type="similarity">
    <text evidence="1">Belongs to the small GTPase superfamily. Rho family.</text>
</comment>
<keyword evidence="3" id="KW-0342">GTP-binding</keyword>
<keyword evidence="5" id="KW-1185">Reference proteome</keyword>
<name>A0A9P6TXJ8_9FUNG</name>
<dbReference type="PROSITE" id="PS51420">
    <property type="entry name" value="RHO"/>
    <property type="match status" value="1"/>
</dbReference>
<dbReference type="Proteomes" id="UP000726737">
    <property type="component" value="Unassembled WGS sequence"/>
</dbReference>
<evidence type="ECO:0000313" key="5">
    <source>
        <dbReference type="Proteomes" id="UP000726737"/>
    </source>
</evidence>
<dbReference type="SMART" id="SM00173">
    <property type="entry name" value="RAS"/>
    <property type="match status" value="1"/>
</dbReference>
<dbReference type="InterPro" id="IPR003578">
    <property type="entry name" value="Small_GTPase_Rho"/>
</dbReference>
<dbReference type="PROSITE" id="PS51421">
    <property type="entry name" value="RAS"/>
    <property type="match status" value="1"/>
</dbReference>
<evidence type="ECO:0000256" key="2">
    <source>
        <dbReference type="ARBA" id="ARBA00022741"/>
    </source>
</evidence>
<keyword evidence="2" id="KW-0547">Nucleotide-binding</keyword>
<dbReference type="PRINTS" id="PR00449">
    <property type="entry name" value="RASTRNSFRMNG"/>
</dbReference>
<dbReference type="Pfam" id="PF00071">
    <property type="entry name" value="Ras"/>
    <property type="match status" value="1"/>
</dbReference>
<dbReference type="Gene3D" id="3.40.50.300">
    <property type="entry name" value="P-loop containing nucleotide triphosphate hydrolases"/>
    <property type="match status" value="1"/>
</dbReference>
<reference evidence="4" key="1">
    <citation type="journal article" date="2020" name="Fungal Divers.">
        <title>Resolving the Mortierellaceae phylogeny through synthesis of multi-gene phylogenetics and phylogenomics.</title>
        <authorList>
            <person name="Vandepol N."/>
            <person name="Liber J."/>
            <person name="Desiro A."/>
            <person name="Na H."/>
            <person name="Kennedy M."/>
            <person name="Barry K."/>
            <person name="Grigoriev I.V."/>
            <person name="Miller A.N."/>
            <person name="O'Donnell K."/>
            <person name="Stajich J.E."/>
            <person name="Bonito G."/>
        </authorList>
    </citation>
    <scope>NUCLEOTIDE SEQUENCE</scope>
    <source>
        <strain evidence="4">KOD948</strain>
    </source>
</reference>
<dbReference type="OrthoDB" id="8830751at2759"/>
<dbReference type="InterPro" id="IPR027417">
    <property type="entry name" value="P-loop_NTPase"/>
</dbReference>
<dbReference type="SMART" id="SM00175">
    <property type="entry name" value="RAB"/>
    <property type="match status" value="1"/>
</dbReference>
<dbReference type="GO" id="GO:0003924">
    <property type="term" value="F:GTPase activity"/>
    <property type="evidence" value="ECO:0007669"/>
    <property type="project" value="InterPro"/>
</dbReference>
<dbReference type="PANTHER" id="PTHR24072">
    <property type="entry name" value="RHO FAMILY GTPASE"/>
    <property type="match status" value="1"/>
</dbReference>
<dbReference type="SUPFAM" id="SSF52540">
    <property type="entry name" value="P-loop containing nucleoside triphosphate hydrolases"/>
    <property type="match status" value="1"/>
</dbReference>
<proteinExistence type="inferred from homology"/>
<dbReference type="FunFam" id="3.40.50.300:FF:001179">
    <property type="entry name" value="Rho family GTPase"/>
    <property type="match status" value="1"/>
</dbReference>
<dbReference type="InterPro" id="IPR005225">
    <property type="entry name" value="Small_GTP-bd"/>
</dbReference>
<sequence>MSGDPIRLKLVVVGDSACGKSCLIGTFTRGYFPTDFVPTVYESYVIDLRIENKPVELDLLDTADRELYDRLRPLVYPNTDGALVCFGINKPDSLENVQNWFSEVRHFCGPDIPIILVGTKTDLRYNPQTIEDLQRYGQVPAMPECGEEMARLMGAKAYFECSAQNKDGLDEVFECAVLSALATRRTVLAATPARRSRRCKIL</sequence>
<organism evidence="4 5">
    <name type="scientific">Mortierella polycephala</name>
    <dbReference type="NCBI Taxonomy" id="41804"/>
    <lineage>
        <taxon>Eukaryota</taxon>
        <taxon>Fungi</taxon>
        <taxon>Fungi incertae sedis</taxon>
        <taxon>Mucoromycota</taxon>
        <taxon>Mortierellomycotina</taxon>
        <taxon>Mortierellomycetes</taxon>
        <taxon>Mortierellales</taxon>
        <taxon>Mortierellaceae</taxon>
        <taxon>Mortierella</taxon>
    </lineage>
</organism>
<dbReference type="InterPro" id="IPR001806">
    <property type="entry name" value="Small_GTPase"/>
</dbReference>